<feature type="transmembrane region" description="Helical" evidence="5">
    <location>
        <begin position="77"/>
        <end position="96"/>
    </location>
</feature>
<dbReference type="RefSeq" id="WP_114407406.1">
    <property type="nucleotide sequence ID" value="NZ_QOWE01000014.1"/>
</dbReference>
<comment type="subcellular location">
    <subcellularLocation>
        <location evidence="1">Membrane</location>
        <topology evidence="1">Multi-pass membrane protein</topology>
    </subcellularLocation>
</comment>
<reference evidence="7 8" key="1">
    <citation type="submission" date="2018-07" db="EMBL/GenBank/DDBJ databases">
        <title>Genome analysis of Larkinella rosea.</title>
        <authorList>
            <person name="Zhou Z."/>
            <person name="Wang G."/>
        </authorList>
    </citation>
    <scope>NUCLEOTIDE SEQUENCE [LARGE SCALE GENOMIC DNA]</scope>
    <source>
        <strain evidence="8">zzj9</strain>
    </source>
</reference>
<evidence type="ECO:0000256" key="4">
    <source>
        <dbReference type="ARBA" id="ARBA00023136"/>
    </source>
</evidence>
<dbReference type="Proteomes" id="UP000253383">
    <property type="component" value="Unassembled WGS sequence"/>
</dbReference>
<protein>
    <submittedName>
        <fullName evidence="7">DoxX family membrane protein</fullName>
    </submittedName>
</protein>
<dbReference type="GO" id="GO:0030416">
    <property type="term" value="P:methylamine metabolic process"/>
    <property type="evidence" value="ECO:0007669"/>
    <property type="project" value="InterPro"/>
</dbReference>
<keyword evidence="8" id="KW-1185">Reference proteome</keyword>
<dbReference type="AlphaFoldDB" id="A0A368JLV4"/>
<feature type="transmembrane region" description="Helical" evidence="5">
    <location>
        <begin position="49"/>
        <end position="70"/>
    </location>
</feature>
<comment type="caution">
    <text evidence="7">The sequence shown here is derived from an EMBL/GenBank/DDBJ whole genome shotgun (WGS) entry which is preliminary data.</text>
</comment>
<evidence type="ECO:0000256" key="1">
    <source>
        <dbReference type="ARBA" id="ARBA00004141"/>
    </source>
</evidence>
<dbReference type="InterPro" id="IPR009908">
    <property type="entry name" value="Methylamine_util_MauE"/>
</dbReference>
<feature type="transmembrane region" description="Helical" evidence="5">
    <location>
        <begin position="102"/>
        <end position="119"/>
    </location>
</feature>
<evidence type="ECO:0000256" key="2">
    <source>
        <dbReference type="ARBA" id="ARBA00022692"/>
    </source>
</evidence>
<dbReference type="GO" id="GO:0016020">
    <property type="term" value="C:membrane"/>
    <property type="evidence" value="ECO:0007669"/>
    <property type="project" value="UniProtKB-SubCell"/>
</dbReference>
<organism evidence="7 8">
    <name type="scientific">Larkinella punicea</name>
    <dbReference type="NCBI Taxonomy" id="2315727"/>
    <lineage>
        <taxon>Bacteria</taxon>
        <taxon>Pseudomonadati</taxon>
        <taxon>Bacteroidota</taxon>
        <taxon>Cytophagia</taxon>
        <taxon>Cytophagales</taxon>
        <taxon>Spirosomataceae</taxon>
        <taxon>Larkinella</taxon>
    </lineage>
</organism>
<dbReference type="OrthoDB" id="4732370at2"/>
<evidence type="ECO:0000313" key="7">
    <source>
        <dbReference type="EMBL" id="RCR68275.1"/>
    </source>
</evidence>
<feature type="domain" description="Methylamine utilisation protein MauE" evidence="6">
    <location>
        <begin position="7"/>
        <end position="90"/>
    </location>
</feature>
<proteinExistence type="predicted"/>
<keyword evidence="2 5" id="KW-0812">Transmembrane</keyword>
<keyword evidence="3 5" id="KW-1133">Transmembrane helix</keyword>
<keyword evidence="4 5" id="KW-0472">Membrane</keyword>
<sequence>MSTYAFAFLTARLTVAASFIGHGVVRLPKLLAFSDWMVGLFSKTILPDFIVRPFSLAVPVIELVLGLMLLVGLLTRASLIASTLLLLSLIFGSNLVEQWDWITSQMIYGLFFVFLFTHLEHNDWALDNVLRKTGYDTKPGRVRPEAYRSEAV</sequence>
<evidence type="ECO:0000256" key="3">
    <source>
        <dbReference type="ARBA" id="ARBA00022989"/>
    </source>
</evidence>
<name>A0A368JLV4_9BACT</name>
<evidence type="ECO:0000313" key="8">
    <source>
        <dbReference type="Proteomes" id="UP000253383"/>
    </source>
</evidence>
<evidence type="ECO:0000256" key="5">
    <source>
        <dbReference type="SAM" id="Phobius"/>
    </source>
</evidence>
<dbReference type="EMBL" id="QOWE01000014">
    <property type="protein sequence ID" value="RCR68275.1"/>
    <property type="molecule type" value="Genomic_DNA"/>
</dbReference>
<gene>
    <name evidence="7" type="ORF">DUE52_17910</name>
</gene>
<dbReference type="Pfam" id="PF07291">
    <property type="entry name" value="MauE"/>
    <property type="match status" value="1"/>
</dbReference>
<evidence type="ECO:0000259" key="6">
    <source>
        <dbReference type="Pfam" id="PF07291"/>
    </source>
</evidence>
<accession>A0A368JLV4</accession>